<feature type="region of interest" description="Disordered" evidence="2">
    <location>
        <begin position="199"/>
        <end position="230"/>
    </location>
</feature>
<sequence>MDITKDDLMAGLFGSSIGNSGQESSEIAQRRSNLIKTLTGNTIENIKNEIIELDIELLDRLSSFDHPFEKSVLKGLDELAHSIRINGLWIPIIVRDHPKARGRYEILAGHRRTAATKLADIKKIKAIYLKDCDDDTAKLIVTETNTLNREELYPSEKARAYKLQLEALKNQGKRNDLIRAIEGEEKYSEDFGPNWAEVKSSQDKENNTSNFGPNRAEVKSNQDNENNASNFGPIRAEVKYARDVVAELNNTSRMEISRYIRLNKLIFTLLDRVDEKEIPVNAAVELSYLCVENQETLENVLAENDKLRITIPMAGAMRAVAKDNMLTSAIIKSILVPTTKNKTIARPYKIAFKEVEKYIKKLDYKQAETLALADAKELENIIKETIESYINSLSKG</sequence>
<feature type="domain" description="ParB-like N-terminal" evidence="3">
    <location>
        <begin position="51"/>
        <end position="145"/>
    </location>
</feature>
<proteinExistence type="inferred from homology"/>
<dbReference type="Gene3D" id="1.10.10.2830">
    <property type="match status" value="1"/>
</dbReference>
<dbReference type="Proteomes" id="UP000466848">
    <property type="component" value="Chromosome"/>
</dbReference>
<dbReference type="SUPFAM" id="SSF110849">
    <property type="entry name" value="ParB/Sulfiredoxin"/>
    <property type="match status" value="1"/>
</dbReference>
<organism evidence="4 5">
    <name type="scientific">Aminipila butyrica</name>
    <dbReference type="NCBI Taxonomy" id="433296"/>
    <lineage>
        <taxon>Bacteria</taxon>
        <taxon>Bacillati</taxon>
        <taxon>Bacillota</taxon>
        <taxon>Clostridia</taxon>
        <taxon>Peptostreptococcales</taxon>
        <taxon>Anaerovoracaceae</taxon>
        <taxon>Aminipila</taxon>
    </lineage>
</organism>
<dbReference type="NCBIfam" id="TIGR00180">
    <property type="entry name" value="parB_part"/>
    <property type="match status" value="1"/>
</dbReference>
<dbReference type="GO" id="GO:0005694">
    <property type="term" value="C:chromosome"/>
    <property type="evidence" value="ECO:0007669"/>
    <property type="project" value="TreeGrafter"/>
</dbReference>
<accession>A0A858BXH1</accession>
<dbReference type="PANTHER" id="PTHR33375">
    <property type="entry name" value="CHROMOSOME-PARTITIONING PROTEIN PARB-RELATED"/>
    <property type="match status" value="1"/>
</dbReference>
<dbReference type="EMBL" id="CP048649">
    <property type="protein sequence ID" value="QIB69808.1"/>
    <property type="molecule type" value="Genomic_DNA"/>
</dbReference>
<dbReference type="GO" id="GO:0007059">
    <property type="term" value="P:chromosome segregation"/>
    <property type="evidence" value="ECO:0007669"/>
    <property type="project" value="TreeGrafter"/>
</dbReference>
<comment type="similarity">
    <text evidence="1">Belongs to the ParB family.</text>
</comment>
<dbReference type="InterPro" id="IPR036086">
    <property type="entry name" value="ParB/Sulfiredoxin_sf"/>
</dbReference>
<evidence type="ECO:0000256" key="2">
    <source>
        <dbReference type="SAM" id="MobiDB-lite"/>
    </source>
</evidence>
<dbReference type="PANTHER" id="PTHR33375:SF1">
    <property type="entry name" value="CHROMOSOME-PARTITIONING PROTEIN PARB-RELATED"/>
    <property type="match status" value="1"/>
</dbReference>
<dbReference type="SMART" id="SM00470">
    <property type="entry name" value="ParB"/>
    <property type="match status" value="1"/>
</dbReference>
<dbReference type="Pfam" id="PF02195">
    <property type="entry name" value="ParB_N"/>
    <property type="match status" value="1"/>
</dbReference>
<name>A0A858BXH1_9FIRM</name>
<dbReference type="Gene3D" id="3.90.1530.10">
    <property type="entry name" value="Conserved hypothetical protein from pyrococcus furiosus pfu- 392566-001, ParB domain"/>
    <property type="match status" value="1"/>
</dbReference>
<dbReference type="InterPro" id="IPR003115">
    <property type="entry name" value="ParB_N"/>
</dbReference>
<dbReference type="AlphaFoldDB" id="A0A858BXH1"/>
<evidence type="ECO:0000256" key="1">
    <source>
        <dbReference type="ARBA" id="ARBA00006295"/>
    </source>
</evidence>
<evidence type="ECO:0000259" key="3">
    <source>
        <dbReference type="SMART" id="SM00470"/>
    </source>
</evidence>
<reference evidence="4 5" key="1">
    <citation type="submission" date="2020-02" db="EMBL/GenBank/DDBJ databases">
        <authorList>
            <person name="Kim Y.B."/>
            <person name="Roh S.W."/>
        </authorList>
    </citation>
    <scope>NUCLEOTIDE SEQUENCE [LARGE SCALE GENOMIC DNA]</scope>
    <source>
        <strain evidence="4 5">DSM 103574</strain>
    </source>
</reference>
<dbReference type="InterPro" id="IPR004437">
    <property type="entry name" value="ParB/RepB/Spo0J"/>
</dbReference>
<evidence type="ECO:0000313" key="5">
    <source>
        <dbReference type="Proteomes" id="UP000466848"/>
    </source>
</evidence>
<dbReference type="KEGG" id="abut:Ami103574_10955"/>
<dbReference type="GO" id="GO:0003677">
    <property type="term" value="F:DNA binding"/>
    <property type="evidence" value="ECO:0007669"/>
    <property type="project" value="InterPro"/>
</dbReference>
<dbReference type="InterPro" id="IPR050336">
    <property type="entry name" value="Chromosome_partition/occlusion"/>
</dbReference>
<keyword evidence="5" id="KW-1185">Reference proteome</keyword>
<evidence type="ECO:0000313" key="4">
    <source>
        <dbReference type="EMBL" id="QIB69808.1"/>
    </source>
</evidence>
<dbReference type="SUPFAM" id="SSF109709">
    <property type="entry name" value="KorB DNA-binding domain-like"/>
    <property type="match status" value="1"/>
</dbReference>
<protein>
    <submittedName>
        <fullName evidence="4">ParB/RepB/Spo0J family partition protein</fullName>
    </submittedName>
</protein>
<gene>
    <name evidence="4" type="ORF">Ami103574_10955</name>
</gene>
<dbReference type="RefSeq" id="WP_163067048.1">
    <property type="nucleotide sequence ID" value="NZ_CP048649.1"/>
</dbReference>